<proteinExistence type="predicted"/>
<evidence type="ECO:0000313" key="1">
    <source>
        <dbReference type="EMBL" id="KKM68668.1"/>
    </source>
</evidence>
<reference evidence="1" key="1">
    <citation type="journal article" date="2015" name="Nature">
        <title>Complex archaea that bridge the gap between prokaryotes and eukaryotes.</title>
        <authorList>
            <person name="Spang A."/>
            <person name="Saw J.H."/>
            <person name="Jorgensen S.L."/>
            <person name="Zaremba-Niedzwiedzka K."/>
            <person name="Martijn J."/>
            <person name="Lind A.E."/>
            <person name="van Eijk R."/>
            <person name="Schleper C."/>
            <person name="Guy L."/>
            <person name="Ettema T.J."/>
        </authorList>
    </citation>
    <scope>NUCLEOTIDE SEQUENCE</scope>
</reference>
<comment type="caution">
    <text evidence="1">The sequence shown here is derived from an EMBL/GenBank/DDBJ whole genome shotgun (WGS) entry which is preliminary data.</text>
</comment>
<gene>
    <name evidence="1" type="ORF">LCGC14_1458550</name>
</gene>
<name>A0A0F9JGE2_9ZZZZ</name>
<sequence length="68" mass="7999">MAKKIKMTDEQKAECITEELLDRVSEVIWIYFNGENRCEECARYQWEGVHEPDCLSGELIRRTKDGTC</sequence>
<protein>
    <submittedName>
        <fullName evidence="1">Uncharacterized protein</fullName>
    </submittedName>
</protein>
<organism evidence="1">
    <name type="scientific">marine sediment metagenome</name>
    <dbReference type="NCBI Taxonomy" id="412755"/>
    <lineage>
        <taxon>unclassified sequences</taxon>
        <taxon>metagenomes</taxon>
        <taxon>ecological metagenomes</taxon>
    </lineage>
</organism>
<dbReference type="AlphaFoldDB" id="A0A0F9JGE2"/>
<dbReference type="EMBL" id="LAZR01010128">
    <property type="protein sequence ID" value="KKM68668.1"/>
    <property type="molecule type" value="Genomic_DNA"/>
</dbReference>
<accession>A0A0F9JGE2</accession>